<evidence type="ECO:0000256" key="1">
    <source>
        <dbReference type="SAM" id="MobiDB-lite"/>
    </source>
</evidence>
<dbReference type="EMBL" id="OZ021745">
    <property type="protein sequence ID" value="CAK9313592.1"/>
    <property type="molecule type" value="Genomic_DNA"/>
</dbReference>
<feature type="region of interest" description="Disordered" evidence="1">
    <location>
        <begin position="1"/>
        <end position="28"/>
    </location>
</feature>
<accession>A0ABP0XZK2</accession>
<evidence type="ECO:0000313" key="2">
    <source>
        <dbReference type="EMBL" id="CAK9313592.1"/>
    </source>
</evidence>
<evidence type="ECO:0000313" key="3">
    <source>
        <dbReference type="Proteomes" id="UP001642487"/>
    </source>
</evidence>
<organism evidence="2 3">
    <name type="scientific">Citrullus colocynthis</name>
    <name type="common">colocynth</name>
    <dbReference type="NCBI Taxonomy" id="252529"/>
    <lineage>
        <taxon>Eukaryota</taxon>
        <taxon>Viridiplantae</taxon>
        <taxon>Streptophyta</taxon>
        <taxon>Embryophyta</taxon>
        <taxon>Tracheophyta</taxon>
        <taxon>Spermatophyta</taxon>
        <taxon>Magnoliopsida</taxon>
        <taxon>eudicotyledons</taxon>
        <taxon>Gunneridae</taxon>
        <taxon>Pentapetalae</taxon>
        <taxon>rosids</taxon>
        <taxon>fabids</taxon>
        <taxon>Cucurbitales</taxon>
        <taxon>Cucurbitaceae</taxon>
        <taxon>Benincaseae</taxon>
        <taxon>Citrullus</taxon>
    </lineage>
</organism>
<reference evidence="2 3" key="1">
    <citation type="submission" date="2024-03" db="EMBL/GenBank/DDBJ databases">
        <authorList>
            <person name="Gkanogiannis A."/>
            <person name="Becerra Lopez-Lavalle L."/>
        </authorList>
    </citation>
    <scope>NUCLEOTIDE SEQUENCE [LARGE SCALE GENOMIC DNA]</scope>
</reference>
<protein>
    <submittedName>
        <fullName evidence="2">Uncharacterized protein</fullName>
    </submittedName>
</protein>
<keyword evidence="3" id="KW-1185">Reference proteome</keyword>
<name>A0ABP0XZK2_9ROSI</name>
<dbReference type="Proteomes" id="UP001642487">
    <property type="component" value="Chromosome 11"/>
</dbReference>
<proteinExistence type="predicted"/>
<sequence length="116" mass="13610">MLSRSRSRGTRNPTRFLEGNSRPRPLDPPLSDLLKWFRPKKNSVKIWFLFQVPRDLEIGDPFPLLQSFLLQLPMLHLRRARSSGEISDHISINRTCISLQIKNRGIWSLPLCQELY</sequence>
<gene>
    <name evidence="2" type="ORF">CITCOLO1_LOCUS5319</name>
</gene>